<evidence type="ECO:0000256" key="3">
    <source>
        <dbReference type="ARBA" id="ARBA00022989"/>
    </source>
</evidence>
<protein>
    <submittedName>
        <fullName evidence="7">Mechanosensitive ion channel family protein</fullName>
    </submittedName>
</protein>
<dbReference type="InterPro" id="IPR045275">
    <property type="entry name" value="MscS_archaea/bacteria_type"/>
</dbReference>
<evidence type="ECO:0000259" key="6">
    <source>
        <dbReference type="Pfam" id="PF00924"/>
    </source>
</evidence>
<dbReference type="Gene3D" id="2.30.30.60">
    <property type="match status" value="1"/>
</dbReference>
<dbReference type="Proteomes" id="UP001179647">
    <property type="component" value="Chromosome"/>
</dbReference>
<dbReference type="KEGG" id="vie:OL234_01765"/>
<dbReference type="GO" id="GO:0016020">
    <property type="term" value="C:membrane"/>
    <property type="evidence" value="ECO:0007669"/>
    <property type="project" value="UniProtKB-SubCell"/>
</dbReference>
<gene>
    <name evidence="7" type="ORF">OL234_01765</name>
</gene>
<evidence type="ECO:0000256" key="2">
    <source>
        <dbReference type="ARBA" id="ARBA00022692"/>
    </source>
</evidence>
<dbReference type="InterPro" id="IPR010920">
    <property type="entry name" value="LSM_dom_sf"/>
</dbReference>
<keyword evidence="4 5" id="KW-0472">Membrane</keyword>
<evidence type="ECO:0000256" key="5">
    <source>
        <dbReference type="SAM" id="Phobius"/>
    </source>
</evidence>
<evidence type="ECO:0000313" key="8">
    <source>
        <dbReference type="Proteomes" id="UP001179647"/>
    </source>
</evidence>
<organism evidence="7 8">
    <name type="scientific">Vagococcus intermedius</name>
    <dbReference type="NCBI Taxonomy" id="2991418"/>
    <lineage>
        <taxon>Bacteria</taxon>
        <taxon>Bacillati</taxon>
        <taxon>Bacillota</taxon>
        <taxon>Bacilli</taxon>
        <taxon>Lactobacillales</taxon>
        <taxon>Enterococcaceae</taxon>
        <taxon>Vagococcus</taxon>
    </lineage>
</organism>
<reference evidence="7" key="1">
    <citation type="submission" date="2022-10" db="EMBL/GenBank/DDBJ databases">
        <title>Vagococcus sp. isolated from poultry meat.</title>
        <authorList>
            <person name="Johansson P."/>
            <person name="Bjorkroth J."/>
        </authorList>
    </citation>
    <scope>NUCLEOTIDE SEQUENCE</scope>
    <source>
        <strain evidence="7">STAA11</strain>
    </source>
</reference>
<evidence type="ECO:0000256" key="1">
    <source>
        <dbReference type="ARBA" id="ARBA00004370"/>
    </source>
</evidence>
<keyword evidence="3 5" id="KW-1133">Transmembrane helix</keyword>
<feature type="domain" description="Mechanosensitive ion channel MscS" evidence="6">
    <location>
        <begin position="109"/>
        <end position="183"/>
    </location>
</feature>
<dbReference type="InterPro" id="IPR006685">
    <property type="entry name" value="MscS_channel_2nd"/>
</dbReference>
<name>A0AAF0CVA1_9ENTE</name>
<accession>A0AAF0CVA1</accession>
<comment type="subcellular location">
    <subcellularLocation>
        <location evidence="1">Membrane</location>
    </subcellularLocation>
</comment>
<dbReference type="PANTHER" id="PTHR30221:SF1">
    <property type="entry name" value="SMALL-CONDUCTANCE MECHANOSENSITIVE CHANNEL"/>
    <property type="match status" value="1"/>
</dbReference>
<proteinExistence type="predicted"/>
<evidence type="ECO:0000256" key="4">
    <source>
        <dbReference type="ARBA" id="ARBA00023136"/>
    </source>
</evidence>
<dbReference type="PANTHER" id="PTHR30221">
    <property type="entry name" value="SMALL-CONDUCTANCE MECHANOSENSITIVE CHANNEL"/>
    <property type="match status" value="1"/>
</dbReference>
<evidence type="ECO:0000313" key="7">
    <source>
        <dbReference type="EMBL" id="WEG73660.1"/>
    </source>
</evidence>
<sequence length="306" mass="35792">MEDSIRDYFVTLSYDIADGIRNPEEYSTKISMMLMILTIGFSVEYLGLKVMKKHFKSVKTYYKIRPIFKSLIRGIMILMTLKTWMQALDTFILLIFIALLFISIFVKGMINNLIAWFIIEKRKHFRIYDRLEINGVKGEVIKIGFIHFTMVEINNWLSSDSPTGRTIKIPNSVIFDDNIFNYTALNHFIWHEISYTLTHESDWQQAQVIMKKACDQEFFKQKNRTFPEVTDFEKEMEAIELSDGTTEPTFLMDVTEVGIDVKIRYLVHYKEGAATKTVLHQAILTDFNNSNTIHFANFNVEIVKVP</sequence>
<keyword evidence="8" id="KW-1185">Reference proteome</keyword>
<dbReference type="RefSeq" id="WP_275469460.1">
    <property type="nucleotide sequence ID" value="NZ_CP110232.1"/>
</dbReference>
<feature type="transmembrane region" description="Helical" evidence="5">
    <location>
        <begin position="67"/>
        <end position="85"/>
    </location>
</feature>
<dbReference type="Pfam" id="PF00924">
    <property type="entry name" value="MS_channel_2nd"/>
    <property type="match status" value="1"/>
</dbReference>
<feature type="transmembrane region" description="Helical" evidence="5">
    <location>
        <begin position="30"/>
        <end position="47"/>
    </location>
</feature>
<dbReference type="EMBL" id="CP110232">
    <property type="protein sequence ID" value="WEG73660.1"/>
    <property type="molecule type" value="Genomic_DNA"/>
</dbReference>
<dbReference type="SUPFAM" id="SSF50182">
    <property type="entry name" value="Sm-like ribonucleoproteins"/>
    <property type="match status" value="1"/>
</dbReference>
<dbReference type="InterPro" id="IPR023408">
    <property type="entry name" value="MscS_beta-dom_sf"/>
</dbReference>
<dbReference type="GO" id="GO:0008381">
    <property type="term" value="F:mechanosensitive monoatomic ion channel activity"/>
    <property type="evidence" value="ECO:0007669"/>
    <property type="project" value="InterPro"/>
</dbReference>
<keyword evidence="2 5" id="KW-0812">Transmembrane</keyword>
<feature type="transmembrane region" description="Helical" evidence="5">
    <location>
        <begin position="91"/>
        <end position="119"/>
    </location>
</feature>
<dbReference type="AlphaFoldDB" id="A0AAF0CVA1"/>